<dbReference type="EMBL" id="GBRH01242801">
    <property type="protein sequence ID" value="JAD55094.1"/>
    <property type="molecule type" value="Transcribed_RNA"/>
</dbReference>
<organism evidence="1">
    <name type="scientific">Arundo donax</name>
    <name type="common">Giant reed</name>
    <name type="synonym">Donax arundinaceus</name>
    <dbReference type="NCBI Taxonomy" id="35708"/>
    <lineage>
        <taxon>Eukaryota</taxon>
        <taxon>Viridiplantae</taxon>
        <taxon>Streptophyta</taxon>
        <taxon>Embryophyta</taxon>
        <taxon>Tracheophyta</taxon>
        <taxon>Spermatophyta</taxon>
        <taxon>Magnoliopsida</taxon>
        <taxon>Liliopsida</taxon>
        <taxon>Poales</taxon>
        <taxon>Poaceae</taxon>
        <taxon>PACMAD clade</taxon>
        <taxon>Arundinoideae</taxon>
        <taxon>Arundineae</taxon>
        <taxon>Arundo</taxon>
    </lineage>
</organism>
<reference evidence="1" key="2">
    <citation type="journal article" date="2015" name="Data Brief">
        <title>Shoot transcriptome of the giant reed, Arundo donax.</title>
        <authorList>
            <person name="Barrero R.A."/>
            <person name="Guerrero F.D."/>
            <person name="Moolhuijzen P."/>
            <person name="Goolsby J.A."/>
            <person name="Tidwell J."/>
            <person name="Bellgard S.E."/>
            <person name="Bellgard M.I."/>
        </authorList>
    </citation>
    <scope>NUCLEOTIDE SEQUENCE</scope>
    <source>
        <tissue evidence="1">Shoot tissue taken approximately 20 cm above the soil surface</tissue>
    </source>
</reference>
<protein>
    <submittedName>
        <fullName evidence="1">Uncharacterized protein</fullName>
    </submittedName>
</protein>
<evidence type="ECO:0000313" key="1">
    <source>
        <dbReference type="EMBL" id="JAD55094.1"/>
    </source>
</evidence>
<sequence length="76" mass="8989">MAFTINEHFSVTCNSTCICTRNFDSDRTSLIQRLIIHLFWISSQECNICNCLFKFSNFWNPHCLYSYFLQSTCCIN</sequence>
<name>A0A0A9ATS5_ARUDO</name>
<dbReference type="AlphaFoldDB" id="A0A0A9ATS5"/>
<accession>A0A0A9ATS5</accession>
<proteinExistence type="predicted"/>
<reference evidence="1" key="1">
    <citation type="submission" date="2014-09" db="EMBL/GenBank/DDBJ databases">
        <authorList>
            <person name="Magalhaes I.L.F."/>
            <person name="Oliveira U."/>
            <person name="Santos F.R."/>
            <person name="Vidigal T.H.D.A."/>
            <person name="Brescovit A.D."/>
            <person name="Santos A.J."/>
        </authorList>
    </citation>
    <scope>NUCLEOTIDE SEQUENCE</scope>
    <source>
        <tissue evidence="1">Shoot tissue taken approximately 20 cm above the soil surface</tissue>
    </source>
</reference>